<dbReference type="SMART" id="SM00267">
    <property type="entry name" value="GGDEF"/>
    <property type="match status" value="1"/>
</dbReference>
<accession>A0ABV7WXX1</accession>
<dbReference type="Pfam" id="PF12860">
    <property type="entry name" value="PAS_7"/>
    <property type="match status" value="2"/>
</dbReference>
<organism evidence="3 4">
    <name type="scientific">Devosia honganensis</name>
    <dbReference type="NCBI Taxonomy" id="1610527"/>
    <lineage>
        <taxon>Bacteria</taxon>
        <taxon>Pseudomonadati</taxon>
        <taxon>Pseudomonadota</taxon>
        <taxon>Alphaproteobacteria</taxon>
        <taxon>Hyphomicrobiales</taxon>
        <taxon>Devosiaceae</taxon>
        <taxon>Devosia</taxon>
    </lineage>
</organism>
<dbReference type="SMART" id="SM00052">
    <property type="entry name" value="EAL"/>
    <property type="match status" value="1"/>
</dbReference>
<feature type="domain" description="GGDEF" evidence="2">
    <location>
        <begin position="307"/>
        <end position="440"/>
    </location>
</feature>
<dbReference type="InterPro" id="IPR035965">
    <property type="entry name" value="PAS-like_dom_sf"/>
</dbReference>
<gene>
    <name evidence="3" type="ORF">ACFOOL_05015</name>
</gene>
<evidence type="ECO:0000259" key="2">
    <source>
        <dbReference type="PROSITE" id="PS50887"/>
    </source>
</evidence>
<dbReference type="InterPro" id="IPR001633">
    <property type="entry name" value="EAL_dom"/>
</dbReference>
<comment type="caution">
    <text evidence="3">The sequence shown here is derived from an EMBL/GenBank/DDBJ whole genome shotgun (WGS) entry which is preliminary data.</text>
</comment>
<dbReference type="InterPro" id="IPR029787">
    <property type="entry name" value="Nucleotide_cyclase"/>
</dbReference>
<evidence type="ECO:0000259" key="1">
    <source>
        <dbReference type="PROSITE" id="PS50883"/>
    </source>
</evidence>
<dbReference type="Proteomes" id="UP001595613">
    <property type="component" value="Unassembled WGS sequence"/>
</dbReference>
<dbReference type="Gene3D" id="3.30.450.20">
    <property type="entry name" value="PAS domain"/>
    <property type="match status" value="2"/>
</dbReference>
<dbReference type="Pfam" id="PF00563">
    <property type="entry name" value="EAL"/>
    <property type="match status" value="1"/>
</dbReference>
<dbReference type="InterPro" id="IPR035919">
    <property type="entry name" value="EAL_sf"/>
</dbReference>
<dbReference type="InterPro" id="IPR000014">
    <property type="entry name" value="PAS"/>
</dbReference>
<dbReference type="PROSITE" id="PS50887">
    <property type="entry name" value="GGDEF"/>
    <property type="match status" value="1"/>
</dbReference>
<dbReference type="RefSeq" id="WP_380095443.1">
    <property type="nucleotide sequence ID" value="NZ_JBHRYD010000001.1"/>
</dbReference>
<dbReference type="PANTHER" id="PTHR44757:SF2">
    <property type="entry name" value="BIOFILM ARCHITECTURE MAINTENANCE PROTEIN MBAA"/>
    <property type="match status" value="1"/>
</dbReference>
<evidence type="ECO:0000313" key="3">
    <source>
        <dbReference type="EMBL" id="MFC3704112.1"/>
    </source>
</evidence>
<keyword evidence="4" id="KW-1185">Reference proteome</keyword>
<dbReference type="PROSITE" id="PS50883">
    <property type="entry name" value="EAL"/>
    <property type="match status" value="1"/>
</dbReference>
<dbReference type="Gene3D" id="3.30.70.270">
    <property type="match status" value="1"/>
</dbReference>
<evidence type="ECO:0000313" key="4">
    <source>
        <dbReference type="Proteomes" id="UP001595613"/>
    </source>
</evidence>
<dbReference type="NCBIfam" id="TIGR00254">
    <property type="entry name" value="GGDEF"/>
    <property type="match status" value="1"/>
</dbReference>
<dbReference type="InterPro" id="IPR052155">
    <property type="entry name" value="Biofilm_reg_signaling"/>
</dbReference>
<dbReference type="SUPFAM" id="SSF55785">
    <property type="entry name" value="PYP-like sensor domain (PAS domain)"/>
    <property type="match status" value="2"/>
</dbReference>
<dbReference type="InterPro" id="IPR000160">
    <property type="entry name" value="GGDEF_dom"/>
</dbReference>
<feature type="domain" description="EAL" evidence="1">
    <location>
        <begin position="449"/>
        <end position="698"/>
    </location>
</feature>
<proteinExistence type="predicted"/>
<dbReference type="Gene3D" id="3.20.20.450">
    <property type="entry name" value="EAL domain"/>
    <property type="match status" value="1"/>
</dbReference>
<reference evidence="4" key="1">
    <citation type="journal article" date="2019" name="Int. J. Syst. Evol. Microbiol.">
        <title>The Global Catalogue of Microorganisms (GCM) 10K type strain sequencing project: providing services to taxonomists for standard genome sequencing and annotation.</title>
        <authorList>
            <consortium name="The Broad Institute Genomics Platform"/>
            <consortium name="The Broad Institute Genome Sequencing Center for Infectious Disease"/>
            <person name="Wu L."/>
            <person name="Ma J."/>
        </authorList>
    </citation>
    <scope>NUCLEOTIDE SEQUENCE [LARGE SCALE GENOMIC DNA]</scope>
    <source>
        <strain evidence="4">KCTC 42281</strain>
    </source>
</reference>
<dbReference type="CDD" id="cd01949">
    <property type="entry name" value="GGDEF"/>
    <property type="match status" value="1"/>
</dbReference>
<dbReference type="InterPro" id="IPR043128">
    <property type="entry name" value="Rev_trsase/Diguanyl_cyclase"/>
</dbReference>
<dbReference type="Pfam" id="PF00990">
    <property type="entry name" value="GGDEF"/>
    <property type="match status" value="1"/>
</dbReference>
<dbReference type="SUPFAM" id="SSF55073">
    <property type="entry name" value="Nucleotide cyclase"/>
    <property type="match status" value="1"/>
</dbReference>
<dbReference type="SMART" id="SM00091">
    <property type="entry name" value="PAS"/>
    <property type="match status" value="2"/>
</dbReference>
<protein>
    <submittedName>
        <fullName evidence="3">Bifunctional diguanylate cyclase/phosphodiesterase</fullName>
    </submittedName>
</protein>
<dbReference type="CDD" id="cd01948">
    <property type="entry name" value="EAL"/>
    <property type="match status" value="1"/>
</dbReference>
<sequence length="708" mass="78816">MRSEEAVKLGEVAEALLLDAALESIPYGFCVWSPQFRLVMWNKHYRDFYGFSEDAIHRGMTLEDIIHLSARLGNHPGLSPEIFYENYTSELLANRGGERHKSQEVLLGGRVVETAHVYSPQLGWVVTHEDITEEIARSESQQKRKLELERQNIRLDAAVNNISIGLCMMDARGRLVICNEPYARIYNLPISLLRPGTQLEDILGHLFDMGMSASGTRAEYIAWRREIISRREYGKNVHDLNGRTILMQHHPMKDGGWVSTHEDITEQRQAEARIQHLARHDALTDLPNRIEFLEQMARTEAGLERGEMAAVLYIDLDHFKAVNDTLGHAVGDEVIKQAAVRLWGTTRETDLLARLGGDEFALLLRPVEGVDAAARVADRIVKAMRAPMNIGGQQIEIGASVGIAVGPGDGATTDQLVKNADLALYKAKSEGRSTYHFFETGMDAELQQRRSIEAGLRLAMQREELRLMFQPLLGLAEGRITCVEALLRWDHDERTVSPAEFIPVAEETGLIVPIGEWVLHEACRAAAAWPEEVRVAVNLSPVQFRHKDLVGQVRSALAATGLAPTRLELEITESLLLTDSESTIAALHALRAMGVRISMDDFGTGYSSLSYLRSFPFDKIKIDRTFMRDLTTRGDSQAIIRAVIGLAQALGMATTAEGVETEEQLAMVRDHGVSEVQGFLFSPPLKPRALANLLNSGRMRGQARKKAS</sequence>
<dbReference type="SUPFAM" id="SSF141868">
    <property type="entry name" value="EAL domain-like"/>
    <property type="match status" value="1"/>
</dbReference>
<dbReference type="EMBL" id="JBHRYD010000001">
    <property type="protein sequence ID" value="MFC3704112.1"/>
    <property type="molecule type" value="Genomic_DNA"/>
</dbReference>
<name>A0ABV7WXX1_9HYPH</name>
<dbReference type="PANTHER" id="PTHR44757">
    <property type="entry name" value="DIGUANYLATE CYCLASE DGCP"/>
    <property type="match status" value="1"/>
</dbReference>